<evidence type="ECO:0000256" key="5">
    <source>
        <dbReference type="ARBA" id="ARBA00023014"/>
    </source>
</evidence>
<dbReference type="GO" id="GO:0140663">
    <property type="term" value="F:ATP-dependent FeS chaperone activity"/>
    <property type="evidence" value="ECO:0007669"/>
    <property type="project" value="InterPro"/>
</dbReference>
<dbReference type="InterPro" id="IPR044304">
    <property type="entry name" value="NUBPL-like"/>
</dbReference>
<sequence length="366" mass="38973">MVTREQIIEALRDVQDPEVHRSIVELDMVQAVEIVGGRVSVEILLTIRGCPLSHVIEDEVKKRLLAVAGVEQVEVRISHMTDEQRAAFAAKVRSVGQAAGANAGQAALPPLLQGKGTQFLAIASGKGGVGKSTVTANLAVALARRGVRVALIDADIYGFSIPVIFGIQDQKPATIEDLIMPVQVEGVKVISMQFFVPKDTPVVWRGPMLGKTLRSFFGQVHWGDVDLVLLDLPPGTGDVALDIHTLLPQSKQLIVTTPQAAAAEVAVRAGLMGVRTNHEVIGVVENMAYYVCDSCGDPAYIFGRGGGERVASQLNTTLLAEIPIANLDVQTPGIFAQDSLQGQVFDKLASRVAEAMGIGQVQQSHA</sequence>
<dbReference type="CDD" id="cd02037">
    <property type="entry name" value="Mrp_NBP35"/>
    <property type="match status" value="1"/>
</dbReference>
<dbReference type="PANTHER" id="PTHR42961">
    <property type="entry name" value="IRON-SULFUR PROTEIN NUBPL"/>
    <property type="match status" value="1"/>
</dbReference>
<dbReference type="AlphaFoldDB" id="A0A1H2VLL6"/>
<dbReference type="InterPro" id="IPR002744">
    <property type="entry name" value="MIP18-like"/>
</dbReference>
<keyword evidence="5 6" id="KW-0411">Iron-sulfur</keyword>
<dbReference type="Gene3D" id="3.40.50.300">
    <property type="entry name" value="P-loop containing nucleotide triphosphate hydrolases"/>
    <property type="match status" value="1"/>
</dbReference>
<keyword evidence="10" id="KW-1185">Reference proteome</keyword>
<comment type="function">
    <text evidence="6">Binds and transfers iron-sulfur (Fe-S) clusters to target apoproteins. Can hydrolyze ATP.</text>
</comment>
<dbReference type="Pfam" id="PF01883">
    <property type="entry name" value="FeS_assembly_P"/>
    <property type="match status" value="1"/>
</dbReference>
<dbReference type="InterPro" id="IPR019591">
    <property type="entry name" value="Mrp/NBP35_ATP-bd"/>
</dbReference>
<comment type="subunit">
    <text evidence="6">Homodimer.</text>
</comment>
<dbReference type="Proteomes" id="UP001157137">
    <property type="component" value="Unassembled WGS sequence"/>
</dbReference>
<keyword evidence="1 6" id="KW-0479">Metal-binding</keyword>
<keyword evidence="2 6" id="KW-0547">Nucleotide-binding</keyword>
<dbReference type="GO" id="GO:0016887">
    <property type="term" value="F:ATP hydrolysis activity"/>
    <property type="evidence" value="ECO:0007669"/>
    <property type="project" value="UniProtKB-UniRule"/>
</dbReference>
<dbReference type="Pfam" id="PF10609">
    <property type="entry name" value="ParA"/>
    <property type="match status" value="1"/>
</dbReference>
<evidence type="ECO:0000313" key="10">
    <source>
        <dbReference type="Proteomes" id="UP000182589"/>
    </source>
</evidence>
<dbReference type="GO" id="GO:0051539">
    <property type="term" value="F:4 iron, 4 sulfur cluster binding"/>
    <property type="evidence" value="ECO:0007669"/>
    <property type="project" value="TreeGrafter"/>
</dbReference>
<feature type="domain" description="MIP18 family-like" evidence="7">
    <location>
        <begin position="4"/>
        <end position="75"/>
    </location>
</feature>
<dbReference type="SUPFAM" id="SSF117916">
    <property type="entry name" value="Fe-S cluster assembly (FSCA) domain-like"/>
    <property type="match status" value="1"/>
</dbReference>
<protein>
    <recommendedName>
        <fullName evidence="6">Iron-sulfur cluster carrier protein</fullName>
    </recommendedName>
</protein>
<evidence type="ECO:0000256" key="3">
    <source>
        <dbReference type="ARBA" id="ARBA00022840"/>
    </source>
</evidence>
<dbReference type="InterPro" id="IPR033756">
    <property type="entry name" value="YlxH/NBP35"/>
</dbReference>
<keyword evidence="3 6" id="KW-0067">ATP-binding</keyword>
<dbReference type="GO" id="GO:0046872">
    <property type="term" value="F:metal ion binding"/>
    <property type="evidence" value="ECO:0007669"/>
    <property type="project" value="UniProtKB-KW"/>
</dbReference>
<dbReference type="EMBL" id="BSRA01000003">
    <property type="protein sequence ID" value="GLV12957.1"/>
    <property type="molecule type" value="Genomic_DNA"/>
</dbReference>
<evidence type="ECO:0000313" key="9">
    <source>
        <dbReference type="EMBL" id="SDW69232.1"/>
    </source>
</evidence>
<evidence type="ECO:0000256" key="1">
    <source>
        <dbReference type="ARBA" id="ARBA00022723"/>
    </source>
</evidence>
<dbReference type="Proteomes" id="UP000182589">
    <property type="component" value="Unassembled WGS sequence"/>
</dbReference>
<dbReference type="PANTHER" id="PTHR42961:SF2">
    <property type="entry name" value="IRON-SULFUR PROTEIN NUBPL"/>
    <property type="match status" value="1"/>
</dbReference>
<dbReference type="STRING" id="89784.SAMN04489725_11170"/>
<dbReference type="SUPFAM" id="SSF52540">
    <property type="entry name" value="P-loop containing nucleoside triphosphate hydrolases"/>
    <property type="match status" value="1"/>
</dbReference>
<dbReference type="InterPro" id="IPR027417">
    <property type="entry name" value="P-loop_NTPase"/>
</dbReference>
<dbReference type="InterPro" id="IPR034904">
    <property type="entry name" value="FSCA_dom_sf"/>
</dbReference>
<dbReference type="Gene3D" id="3.30.300.130">
    <property type="entry name" value="Fe-S cluster assembly (FSCA)"/>
    <property type="match status" value="1"/>
</dbReference>
<reference evidence="9" key="2">
    <citation type="submission" date="2016-10" db="EMBL/GenBank/DDBJ databases">
        <authorList>
            <person name="de Groot N.N."/>
        </authorList>
    </citation>
    <scope>NUCLEOTIDE SEQUENCE [LARGE SCALE GENOMIC DNA]</scope>
    <source>
        <strain evidence="9">DSM 12489</strain>
    </source>
</reference>
<evidence type="ECO:0000256" key="4">
    <source>
        <dbReference type="ARBA" id="ARBA00023004"/>
    </source>
</evidence>
<dbReference type="GO" id="GO:0016226">
    <property type="term" value="P:iron-sulfur cluster assembly"/>
    <property type="evidence" value="ECO:0007669"/>
    <property type="project" value="InterPro"/>
</dbReference>
<reference evidence="10" key="1">
    <citation type="submission" date="2016-10" db="EMBL/GenBank/DDBJ databases">
        <authorList>
            <person name="Varghese N."/>
        </authorList>
    </citation>
    <scope>NUCLEOTIDE SEQUENCE [LARGE SCALE GENOMIC DNA]</scope>
    <source>
        <strain evidence="10">DSM 12489</strain>
    </source>
</reference>
<accession>A0A1H2VLL6</accession>
<dbReference type="GO" id="GO:0005524">
    <property type="term" value="F:ATP binding"/>
    <property type="evidence" value="ECO:0007669"/>
    <property type="project" value="UniProtKB-UniRule"/>
</dbReference>
<keyword evidence="6" id="KW-0378">Hydrolase</keyword>
<gene>
    <name evidence="8" type="ORF">Heshes_06410</name>
    <name evidence="9" type="ORF">SAMN04489725_11170</name>
</gene>
<dbReference type="HAMAP" id="MF_02040">
    <property type="entry name" value="Mrp_NBP35"/>
    <property type="match status" value="1"/>
</dbReference>
<keyword evidence="4 6" id="KW-0408">Iron</keyword>
<reference evidence="8" key="3">
    <citation type="submission" date="2023-02" db="EMBL/GenBank/DDBJ databases">
        <title>Proposal of a novel subspecies: Alicyclobacillus hesperidum subspecies aegle.</title>
        <authorList>
            <person name="Goto K."/>
            <person name="Fujii T."/>
            <person name="Yasui K."/>
            <person name="Mochida K."/>
            <person name="Kato-Tanaka Y."/>
            <person name="Morohoshi S."/>
            <person name="An S.Y."/>
            <person name="Kasai H."/>
            <person name="Yokota A."/>
        </authorList>
    </citation>
    <scope>NUCLEOTIDE SEQUENCE</scope>
    <source>
        <strain evidence="8">DSM 12766</strain>
    </source>
</reference>
<evidence type="ECO:0000256" key="2">
    <source>
        <dbReference type="ARBA" id="ARBA00022741"/>
    </source>
</evidence>
<dbReference type="RefSeq" id="WP_074693304.1">
    <property type="nucleotide sequence ID" value="NZ_BSRA01000003.1"/>
</dbReference>
<dbReference type="EMBL" id="FNOJ01000011">
    <property type="protein sequence ID" value="SDW69232.1"/>
    <property type="molecule type" value="Genomic_DNA"/>
</dbReference>
<feature type="binding site" evidence="6">
    <location>
        <begin position="125"/>
        <end position="132"/>
    </location>
    <ligand>
        <name>ATP</name>
        <dbReference type="ChEBI" id="CHEBI:30616"/>
    </ligand>
</feature>
<evidence type="ECO:0000256" key="6">
    <source>
        <dbReference type="HAMAP-Rule" id="MF_02040"/>
    </source>
</evidence>
<name>A0A1H2VLL6_9BACL</name>
<comment type="similarity">
    <text evidence="6">Belongs to the Mrp/NBP35 ATP-binding proteins family.</text>
</comment>
<proteinExistence type="inferred from homology"/>
<evidence type="ECO:0000313" key="8">
    <source>
        <dbReference type="EMBL" id="GLV12957.1"/>
    </source>
</evidence>
<evidence type="ECO:0000259" key="7">
    <source>
        <dbReference type="Pfam" id="PF01883"/>
    </source>
</evidence>
<organism evidence="9 10">
    <name type="scientific">Alicyclobacillus hesperidum</name>
    <dbReference type="NCBI Taxonomy" id="89784"/>
    <lineage>
        <taxon>Bacteria</taxon>
        <taxon>Bacillati</taxon>
        <taxon>Bacillota</taxon>
        <taxon>Bacilli</taxon>
        <taxon>Bacillales</taxon>
        <taxon>Alicyclobacillaceae</taxon>
        <taxon>Alicyclobacillus</taxon>
    </lineage>
</organism>